<feature type="compositionally biased region" description="Basic and acidic residues" evidence="1">
    <location>
        <begin position="210"/>
        <end position="223"/>
    </location>
</feature>
<reference evidence="3" key="1">
    <citation type="journal article" date="2019" name="Curr. Biol.">
        <title>Genome Sequence of Striga asiatica Provides Insight into the Evolution of Plant Parasitism.</title>
        <authorList>
            <person name="Yoshida S."/>
            <person name="Kim S."/>
            <person name="Wafula E.K."/>
            <person name="Tanskanen J."/>
            <person name="Kim Y.M."/>
            <person name="Honaas L."/>
            <person name="Yang Z."/>
            <person name="Spallek T."/>
            <person name="Conn C.E."/>
            <person name="Ichihashi Y."/>
            <person name="Cheong K."/>
            <person name="Cui S."/>
            <person name="Der J.P."/>
            <person name="Gundlach H."/>
            <person name="Jiao Y."/>
            <person name="Hori C."/>
            <person name="Ishida J.K."/>
            <person name="Kasahara H."/>
            <person name="Kiba T."/>
            <person name="Kim M.S."/>
            <person name="Koo N."/>
            <person name="Laohavisit A."/>
            <person name="Lee Y.H."/>
            <person name="Lumba S."/>
            <person name="McCourt P."/>
            <person name="Mortimer J.C."/>
            <person name="Mutuku J.M."/>
            <person name="Nomura T."/>
            <person name="Sasaki-Sekimoto Y."/>
            <person name="Seto Y."/>
            <person name="Wang Y."/>
            <person name="Wakatake T."/>
            <person name="Sakakibara H."/>
            <person name="Demura T."/>
            <person name="Yamaguchi S."/>
            <person name="Yoneyama K."/>
            <person name="Manabe R.I."/>
            <person name="Nelson D.C."/>
            <person name="Schulman A.H."/>
            <person name="Timko M.P."/>
            <person name="dePamphilis C.W."/>
            <person name="Choi D."/>
            <person name="Shirasu K."/>
        </authorList>
    </citation>
    <scope>NUCLEOTIDE SEQUENCE [LARGE SCALE GENOMIC DNA]</scope>
    <source>
        <strain evidence="3">cv. UVA1</strain>
    </source>
</reference>
<evidence type="ECO:0000313" key="3">
    <source>
        <dbReference type="Proteomes" id="UP000325081"/>
    </source>
</evidence>
<feature type="compositionally biased region" description="Gly residues" evidence="1">
    <location>
        <begin position="224"/>
        <end position="237"/>
    </location>
</feature>
<protein>
    <submittedName>
        <fullName evidence="2">Uncharacterized protein</fullName>
    </submittedName>
</protein>
<evidence type="ECO:0000256" key="1">
    <source>
        <dbReference type="SAM" id="MobiDB-lite"/>
    </source>
</evidence>
<organism evidence="2 3">
    <name type="scientific">Striga asiatica</name>
    <name type="common">Asiatic witchweed</name>
    <name type="synonym">Buchnera asiatica</name>
    <dbReference type="NCBI Taxonomy" id="4170"/>
    <lineage>
        <taxon>Eukaryota</taxon>
        <taxon>Viridiplantae</taxon>
        <taxon>Streptophyta</taxon>
        <taxon>Embryophyta</taxon>
        <taxon>Tracheophyta</taxon>
        <taxon>Spermatophyta</taxon>
        <taxon>Magnoliopsida</taxon>
        <taxon>eudicotyledons</taxon>
        <taxon>Gunneridae</taxon>
        <taxon>Pentapetalae</taxon>
        <taxon>asterids</taxon>
        <taxon>lamiids</taxon>
        <taxon>Lamiales</taxon>
        <taxon>Orobanchaceae</taxon>
        <taxon>Buchnereae</taxon>
        <taxon>Striga</taxon>
    </lineage>
</organism>
<keyword evidence="3" id="KW-1185">Reference proteome</keyword>
<proteinExistence type="predicted"/>
<dbReference type="EMBL" id="BKCP01005405">
    <property type="protein sequence ID" value="GER37693.1"/>
    <property type="molecule type" value="Genomic_DNA"/>
</dbReference>
<name>A0A5A7PXT8_STRAF</name>
<dbReference type="Proteomes" id="UP000325081">
    <property type="component" value="Unassembled WGS sequence"/>
</dbReference>
<comment type="caution">
    <text evidence="2">The sequence shown here is derived from an EMBL/GenBank/DDBJ whole genome shotgun (WGS) entry which is preliminary data.</text>
</comment>
<feature type="region of interest" description="Disordered" evidence="1">
    <location>
        <begin position="171"/>
        <end position="195"/>
    </location>
</feature>
<feature type="region of interest" description="Disordered" evidence="1">
    <location>
        <begin position="71"/>
        <end position="115"/>
    </location>
</feature>
<evidence type="ECO:0000313" key="2">
    <source>
        <dbReference type="EMBL" id="GER37693.1"/>
    </source>
</evidence>
<accession>A0A5A7PXT8</accession>
<dbReference type="AlphaFoldDB" id="A0A5A7PXT8"/>
<sequence length="294" mass="31045">MNLNAHSNSTRTQTSKNRVRHCVTQRVHLRPHHFTKHFQSLTPLACIQIPSDYHIPDKPVDLPRHPELQEVPAGAEDSSKRDLARPDPLLGHLGKQAKRGPRQLVPRVGPNDGVPGPTVSVGHLLEQVAGVEQGAAFSVALDDPIEEKRRRVGVEGEKVALELPGLGDGVRRGAGAEEVGVEGEREGDGGGEEDGDCFREAAEAEVVEDRGGECVGGGRRDSAGRGGGGGGGGGGGCGGGEEARSEACFGAHKMLASFLTLLGTCKRVFVCMIGPENRSSLILDSAHFLLLLYL</sequence>
<gene>
    <name evidence="2" type="ORF">STAS_14114</name>
</gene>
<feature type="region of interest" description="Disordered" evidence="1">
    <location>
        <begin position="210"/>
        <end position="237"/>
    </location>
</feature>